<dbReference type="Gene3D" id="3.30.160.60">
    <property type="entry name" value="Classic Zinc Finger"/>
    <property type="match status" value="4"/>
</dbReference>
<dbReference type="FunFam" id="3.30.160.60:FF:000100">
    <property type="entry name" value="Zinc finger 45-like"/>
    <property type="match status" value="1"/>
</dbReference>
<gene>
    <name evidence="8" type="ORF">ACO22_02746</name>
</gene>
<dbReference type="Pfam" id="PF00096">
    <property type="entry name" value="zf-C2H2"/>
    <property type="match status" value="4"/>
</dbReference>
<keyword evidence="4" id="KW-0862">Zinc</keyword>
<dbReference type="EMBL" id="LZYO01000088">
    <property type="protein sequence ID" value="ODH36464.1"/>
    <property type="molecule type" value="Genomic_DNA"/>
</dbReference>
<dbReference type="PANTHER" id="PTHR23235:SF120">
    <property type="entry name" value="KRUPPEL-LIKE FACTOR 15"/>
    <property type="match status" value="1"/>
</dbReference>
<dbReference type="FunFam" id="3.30.160.60:FF:000176">
    <property type="entry name" value="zinc finger protein 70"/>
    <property type="match status" value="1"/>
</dbReference>
<dbReference type="VEuPathDB" id="FungiDB:PABG_06970"/>
<proteinExistence type="predicted"/>
<keyword evidence="1" id="KW-0479">Metal-binding</keyword>
<evidence type="ECO:0000259" key="7">
    <source>
        <dbReference type="PROSITE" id="PS50157"/>
    </source>
</evidence>
<evidence type="ECO:0000256" key="1">
    <source>
        <dbReference type="ARBA" id="ARBA00022723"/>
    </source>
</evidence>
<reference evidence="8 9" key="1">
    <citation type="submission" date="2016-06" db="EMBL/GenBank/DDBJ databases">
        <authorList>
            <person name="Kjaerup R.B."/>
            <person name="Dalgaard T.S."/>
            <person name="Juul-Madsen H.R."/>
        </authorList>
    </citation>
    <scope>NUCLEOTIDE SEQUENCE [LARGE SCALE GENOMIC DNA]</scope>
    <source>
        <strain evidence="8 9">Pb300</strain>
    </source>
</reference>
<dbReference type="FunFam" id="3.30.160.60:FF:000072">
    <property type="entry name" value="zinc finger protein 143 isoform X1"/>
    <property type="match status" value="1"/>
</dbReference>
<evidence type="ECO:0000256" key="2">
    <source>
        <dbReference type="ARBA" id="ARBA00022737"/>
    </source>
</evidence>
<dbReference type="InterPro" id="IPR036236">
    <property type="entry name" value="Znf_C2H2_sf"/>
</dbReference>
<sequence>METAVPVTYNVPNHDMNAVAPRRMMTPSHHDQNIAYFSNPSIPYSTALQPPPFSGFGHILNNHHHPSYQSYFSSNPNHHVNSHHPRLPIEALPVQPQLSDVRHVKSFIPRSIRPSPPKEDHMPHPPPQRINVAPARARNVTTQHDDPKGAAKPEVDFGTEVDTLMKTIQAKPQSSSPQVEHQLPPLQQKFNNGVPSWIQPAYANQMPGNQGIFPPPPPLPQDRIVSANQKPRRKYECTLPQCRKSFFQKTHLDIHMRAHTGDKPFTCKEPSCGQRFSQLGNLKTHERRHTGEKPYSCEICHKKFAQRGNVRAHKITHEQAKPFTCRLDDCGKQFTQLGNLKSHQNKFHTQTLRNLTLRFESIGNSDRMSPQDKELWDYFSTLYRNSNKGIKGRGKDRRVSTAKRSTSTYEGSVSDSDEDLKIRSRRYDRVSAVMTLGGEDLGRWADYAISPCLGIGSVEFRWHCPALAMCYEWQISNTDIHERYVPENFALDDQDVYGMWDFVR</sequence>
<evidence type="ECO:0000256" key="4">
    <source>
        <dbReference type="ARBA" id="ARBA00022833"/>
    </source>
</evidence>
<dbReference type="GO" id="GO:0000978">
    <property type="term" value="F:RNA polymerase II cis-regulatory region sequence-specific DNA binding"/>
    <property type="evidence" value="ECO:0007669"/>
    <property type="project" value="UniProtKB-ARBA"/>
</dbReference>
<dbReference type="SUPFAM" id="SSF57667">
    <property type="entry name" value="beta-beta-alpha zinc fingers"/>
    <property type="match status" value="2"/>
</dbReference>
<feature type="region of interest" description="Disordered" evidence="6">
    <location>
        <begin position="389"/>
        <end position="414"/>
    </location>
</feature>
<name>A0A1D2JHT1_PARBR</name>
<comment type="caution">
    <text evidence="8">The sequence shown here is derived from an EMBL/GenBank/DDBJ whole genome shotgun (WGS) entry which is preliminary data.</text>
</comment>
<dbReference type="VEuPathDB" id="FungiDB:PADG_06185"/>
<dbReference type="PROSITE" id="PS50157">
    <property type="entry name" value="ZINC_FINGER_C2H2_2"/>
    <property type="match status" value="4"/>
</dbReference>
<dbReference type="SMART" id="SM00355">
    <property type="entry name" value="ZnF_C2H2"/>
    <property type="match status" value="4"/>
</dbReference>
<evidence type="ECO:0000256" key="6">
    <source>
        <dbReference type="SAM" id="MobiDB-lite"/>
    </source>
</evidence>
<dbReference type="FunFam" id="3.30.160.60:FF:000446">
    <property type="entry name" value="Zinc finger protein"/>
    <property type="match status" value="1"/>
</dbReference>
<accession>A0A1D2JHT1</accession>
<dbReference type="PROSITE" id="PS00028">
    <property type="entry name" value="ZINC_FINGER_C2H2_1"/>
    <property type="match status" value="4"/>
</dbReference>
<feature type="domain" description="C2H2-type" evidence="7">
    <location>
        <begin position="265"/>
        <end position="294"/>
    </location>
</feature>
<dbReference type="Proteomes" id="UP000242814">
    <property type="component" value="Unassembled WGS sequence"/>
</dbReference>
<evidence type="ECO:0000313" key="9">
    <source>
        <dbReference type="Proteomes" id="UP000242814"/>
    </source>
</evidence>
<feature type="domain" description="C2H2-type" evidence="7">
    <location>
        <begin position="323"/>
        <end position="349"/>
    </location>
</feature>
<organism evidence="8 9">
    <name type="scientific">Paracoccidioides brasiliensis</name>
    <dbReference type="NCBI Taxonomy" id="121759"/>
    <lineage>
        <taxon>Eukaryota</taxon>
        <taxon>Fungi</taxon>
        <taxon>Dikarya</taxon>
        <taxon>Ascomycota</taxon>
        <taxon>Pezizomycotina</taxon>
        <taxon>Eurotiomycetes</taxon>
        <taxon>Eurotiomycetidae</taxon>
        <taxon>Onygenales</taxon>
        <taxon>Ajellomycetaceae</taxon>
        <taxon>Paracoccidioides</taxon>
    </lineage>
</organism>
<feature type="domain" description="C2H2-type" evidence="7">
    <location>
        <begin position="295"/>
        <end position="322"/>
    </location>
</feature>
<feature type="domain" description="C2H2-type" evidence="7">
    <location>
        <begin position="235"/>
        <end position="264"/>
    </location>
</feature>
<dbReference type="AlphaFoldDB" id="A0A1D2JHT1"/>
<dbReference type="GO" id="GO:0008270">
    <property type="term" value="F:zinc ion binding"/>
    <property type="evidence" value="ECO:0007669"/>
    <property type="project" value="UniProtKB-KW"/>
</dbReference>
<keyword evidence="2" id="KW-0677">Repeat</keyword>
<feature type="compositionally biased region" description="Polar residues" evidence="6">
    <location>
        <begin position="402"/>
        <end position="414"/>
    </location>
</feature>
<dbReference type="GO" id="GO:0000981">
    <property type="term" value="F:DNA-binding transcription factor activity, RNA polymerase II-specific"/>
    <property type="evidence" value="ECO:0007669"/>
    <property type="project" value="UniProtKB-ARBA"/>
</dbReference>
<evidence type="ECO:0000313" key="8">
    <source>
        <dbReference type="EMBL" id="ODH36464.1"/>
    </source>
</evidence>
<evidence type="ECO:0000256" key="5">
    <source>
        <dbReference type="PROSITE-ProRule" id="PRU00042"/>
    </source>
</evidence>
<evidence type="ECO:0000256" key="3">
    <source>
        <dbReference type="ARBA" id="ARBA00022771"/>
    </source>
</evidence>
<dbReference type="InterPro" id="IPR013087">
    <property type="entry name" value="Znf_C2H2_type"/>
</dbReference>
<dbReference type="PANTHER" id="PTHR23235">
    <property type="entry name" value="KRUEPPEL-LIKE TRANSCRIPTION FACTOR"/>
    <property type="match status" value="1"/>
</dbReference>
<protein>
    <recommendedName>
        <fullName evidence="7">C2H2-type domain-containing protein</fullName>
    </recommendedName>
</protein>
<keyword evidence="3 5" id="KW-0863">Zinc-finger</keyword>